<feature type="domain" description="Ig-like" evidence="19">
    <location>
        <begin position="450"/>
        <end position="531"/>
    </location>
</feature>
<evidence type="ECO:0000256" key="10">
    <source>
        <dbReference type="ARBA" id="ARBA00023130"/>
    </source>
</evidence>
<evidence type="ECO:0000256" key="5">
    <source>
        <dbReference type="ARBA" id="ARBA00022692"/>
    </source>
</evidence>
<evidence type="ECO:0000256" key="12">
    <source>
        <dbReference type="ARBA" id="ARBA00023157"/>
    </source>
</evidence>
<keyword evidence="18" id="KW-0732">Signal</keyword>
<dbReference type="GO" id="GO:0005886">
    <property type="term" value="C:plasma membrane"/>
    <property type="evidence" value="ECO:0007669"/>
    <property type="project" value="UniProtKB-SubCell"/>
</dbReference>
<keyword evidence="14" id="KW-0966">Cell projection</keyword>
<feature type="domain" description="Ig-like" evidence="19">
    <location>
        <begin position="398"/>
        <end position="445"/>
    </location>
</feature>
<evidence type="ECO:0000256" key="11">
    <source>
        <dbReference type="ARBA" id="ARBA00023136"/>
    </source>
</evidence>
<dbReference type="GO" id="GO:0030424">
    <property type="term" value="C:axon"/>
    <property type="evidence" value="ECO:0007669"/>
    <property type="project" value="UniProtKB-SubCell"/>
</dbReference>
<evidence type="ECO:0000256" key="18">
    <source>
        <dbReference type="SAM" id="SignalP"/>
    </source>
</evidence>
<dbReference type="PANTHER" id="PTHR11973:SF2">
    <property type="entry name" value="CD166 ANTIGEN"/>
    <property type="match status" value="1"/>
</dbReference>
<dbReference type="InterPro" id="IPR007110">
    <property type="entry name" value="Ig-like_dom"/>
</dbReference>
<dbReference type="Pfam" id="PF13927">
    <property type="entry name" value="Ig_3"/>
    <property type="match status" value="1"/>
</dbReference>
<keyword evidence="12" id="KW-1015">Disulfide bond</keyword>
<dbReference type="InterPro" id="IPR003599">
    <property type="entry name" value="Ig_sub"/>
</dbReference>
<dbReference type="GO" id="GO:0002250">
    <property type="term" value="P:adaptive immune response"/>
    <property type="evidence" value="ECO:0007669"/>
    <property type="project" value="UniProtKB-KW"/>
</dbReference>
<feature type="domain" description="Ig-like" evidence="19">
    <location>
        <begin position="285"/>
        <end position="365"/>
    </location>
</feature>
<feature type="transmembrane region" description="Helical" evidence="17">
    <location>
        <begin position="553"/>
        <end position="575"/>
    </location>
</feature>
<dbReference type="Proteomes" id="UP001219934">
    <property type="component" value="Unassembled WGS sequence"/>
</dbReference>
<evidence type="ECO:0000256" key="8">
    <source>
        <dbReference type="ARBA" id="ARBA00022889"/>
    </source>
</evidence>
<dbReference type="PANTHER" id="PTHR11973">
    <property type="entry name" value="CELL SURFACE GLYCOPROTEIN MUC18-RELATED"/>
    <property type="match status" value="1"/>
</dbReference>
<evidence type="ECO:0000256" key="13">
    <source>
        <dbReference type="ARBA" id="ARBA00023180"/>
    </source>
</evidence>
<keyword evidence="9 17" id="KW-1133">Transmembrane helix</keyword>
<reference evidence="20" key="1">
    <citation type="submission" date="2022-11" db="EMBL/GenBank/DDBJ databases">
        <title>Chromosome-level genome of Pogonophryne albipinna.</title>
        <authorList>
            <person name="Jo E."/>
        </authorList>
    </citation>
    <scope>NUCLEOTIDE SEQUENCE</scope>
    <source>
        <strain evidence="20">SGF0006</strain>
        <tissue evidence="20">Muscle</tissue>
    </source>
</reference>
<evidence type="ECO:0000256" key="16">
    <source>
        <dbReference type="SAM" id="MobiDB-lite"/>
    </source>
</evidence>
<feature type="region of interest" description="Disordered" evidence="16">
    <location>
        <begin position="583"/>
        <end position="613"/>
    </location>
</feature>
<dbReference type="Gene3D" id="2.60.40.10">
    <property type="entry name" value="Immunoglobulins"/>
    <property type="match status" value="4"/>
</dbReference>
<evidence type="ECO:0000256" key="14">
    <source>
        <dbReference type="ARBA" id="ARBA00023273"/>
    </source>
</evidence>
<comment type="subcellular location">
    <subcellularLocation>
        <location evidence="1">Cell membrane</location>
        <topology evidence="1">Single-pass type I membrane protein</topology>
    </subcellularLocation>
    <subcellularLocation>
        <location evidence="3">Cell projection</location>
        <location evidence="3">Axon</location>
    </subcellularLocation>
    <subcellularLocation>
        <location evidence="2">Cell projection</location>
        <location evidence="2">Dendrite</location>
    </subcellularLocation>
</comment>
<dbReference type="Pfam" id="PF08205">
    <property type="entry name" value="C2-set_2"/>
    <property type="match status" value="1"/>
</dbReference>
<gene>
    <name evidence="20" type="ORF">JOQ06_017619</name>
</gene>
<dbReference type="GO" id="GO:0007155">
    <property type="term" value="P:cell adhesion"/>
    <property type="evidence" value="ECO:0007669"/>
    <property type="project" value="UniProtKB-KW"/>
</dbReference>
<keyword evidence="10" id="KW-1064">Adaptive immunity</keyword>
<keyword evidence="15" id="KW-0393">Immunoglobulin domain</keyword>
<dbReference type="EMBL" id="JAPTMU010000011">
    <property type="protein sequence ID" value="KAJ4936095.1"/>
    <property type="molecule type" value="Genomic_DNA"/>
</dbReference>
<proteinExistence type="predicted"/>
<dbReference type="SMART" id="SM00409">
    <property type="entry name" value="IG"/>
    <property type="match status" value="3"/>
</dbReference>
<organism evidence="20 21">
    <name type="scientific">Pogonophryne albipinna</name>
    <dbReference type="NCBI Taxonomy" id="1090488"/>
    <lineage>
        <taxon>Eukaryota</taxon>
        <taxon>Metazoa</taxon>
        <taxon>Chordata</taxon>
        <taxon>Craniata</taxon>
        <taxon>Vertebrata</taxon>
        <taxon>Euteleostomi</taxon>
        <taxon>Actinopterygii</taxon>
        <taxon>Neopterygii</taxon>
        <taxon>Teleostei</taxon>
        <taxon>Neoteleostei</taxon>
        <taxon>Acanthomorphata</taxon>
        <taxon>Eupercaria</taxon>
        <taxon>Perciformes</taxon>
        <taxon>Notothenioidei</taxon>
        <taxon>Pogonophryne</taxon>
    </lineage>
</organism>
<dbReference type="InterPro" id="IPR013783">
    <property type="entry name" value="Ig-like_fold"/>
</dbReference>
<evidence type="ECO:0000256" key="2">
    <source>
        <dbReference type="ARBA" id="ARBA00004279"/>
    </source>
</evidence>
<sequence length="613" mass="65745">MHLLSASCVCALVISVLLRQGKLLSHYPGCRGVPAGRFGALSRSIDKAPFALDGTCGGGVVASVSGLVTVIGLYGETLEIPCNYGAVNAEEDVMITKWKYDKGEGLSGDLLVKRKDHNVSIMTTDEYKGRVSMAAKSSLLLSAAKLSDQRTFTCMVVAGVDITEYPVNVVIQKTPEGLVISDKAEELEIGKLTKLAKCVAKDSNPAAEITWLKNNTTLKADGKGISIQASVLVNDVTGLSTTSSVLEYSAQKEDTDAVFTCSTKNTLAAAIVSSPVTFSITYSTENLILQVTGQDSLVEGDSMTLKCVADGNPAPTAFNFHLKGEMVKVENADSYTITDVSRNTTGEYKCSLVDDPTMEASKAITVNYLDINLIPSGNIVKSAGEALHPNLKIDSSGDTKVSWTKDNVKLDKEPKFAKLTFADSGHYECEVTLGLLNQKASLELTVEGVPVITELTKKRGEDGTHEELICKAEGSPKPAVSWSINGTLIDESPFVNGKITQKIRVVPTENLTVSCTVSNELGVATKTINVSSIIEEVRMDKKAQTDENDQTKLVVGVVVALIVATLVLGLAYLVYVKKFKQGSWKTGEKENGSSEEEKKLEEKMEENSQKAEV</sequence>
<feature type="domain" description="Ig-like" evidence="19">
    <location>
        <begin position="75"/>
        <end position="170"/>
    </location>
</feature>
<dbReference type="InterPro" id="IPR003598">
    <property type="entry name" value="Ig_sub2"/>
</dbReference>
<feature type="compositionally biased region" description="Basic and acidic residues" evidence="16">
    <location>
        <begin position="586"/>
        <end position="613"/>
    </location>
</feature>
<evidence type="ECO:0000256" key="4">
    <source>
        <dbReference type="ARBA" id="ARBA00022475"/>
    </source>
</evidence>
<evidence type="ECO:0000256" key="3">
    <source>
        <dbReference type="ARBA" id="ARBA00004489"/>
    </source>
</evidence>
<evidence type="ECO:0000313" key="21">
    <source>
        <dbReference type="Proteomes" id="UP001219934"/>
    </source>
</evidence>
<evidence type="ECO:0000256" key="15">
    <source>
        <dbReference type="ARBA" id="ARBA00023319"/>
    </source>
</evidence>
<keyword evidence="13" id="KW-0325">Glycoprotein</keyword>
<dbReference type="SMART" id="SM00408">
    <property type="entry name" value="IGc2"/>
    <property type="match status" value="3"/>
</dbReference>
<comment type="caution">
    <text evidence="20">The sequence shown here is derived from an EMBL/GenBank/DDBJ whole genome shotgun (WGS) entry which is preliminary data.</text>
</comment>
<evidence type="ECO:0000256" key="6">
    <source>
        <dbReference type="ARBA" id="ARBA00022737"/>
    </source>
</evidence>
<keyword evidence="4" id="KW-1003">Cell membrane</keyword>
<keyword evidence="8" id="KW-0130">Cell adhesion</keyword>
<name>A0AAD6FI31_9TELE</name>
<keyword evidence="6" id="KW-0677">Repeat</keyword>
<evidence type="ECO:0000256" key="7">
    <source>
        <dbReference type="ARBA" id="ARBA00022859"/>
    </source>
</evidence>
<keyword evidence="21" id="KW-1185">Reference proteome</keyword>
<feature type="signal peptide" evidence="18">
    <location>
        <begin position="1"/>
        <end position="23"/>
    </location>
</feature>
<dbReference type="InterPro" id="IPR036179">
    <property type="entry name" value="Ig-like_dom_sf"/>
</dbReference>
<feature type="domain" description="Ig-like" evidence="19">
    <location>
        <begin position="175"/>
        <end position="279"/>
    </location>
</feature>
<keyword evidence="7" id="KW-0391">Immunity</keyword>
<dbReference type="InterPro" id="IPR013162">
    <property type="entry name" value="CD80_C2-set"/>
</dbReference>
<evidence type="ECO:0000256" key="9">
    <source>
        <dbReference type="ARBA" id="ARBA00022989"/>
    </source>
</evidence>
<evidence type="ECO:0000259" key="19">
    <source>
        <dbReference type="PROSITE" id="PS50835"/>
    </source>
</evidence>
<dbReference type="AlphaFoldDB" id="A0AAD6FI31"/>
<evidence type="ECO:0000256" key="17">
    <source>
        <dbReference type="SAM" id="Phobius"/>
    </source>
</evidence>
<dbReference type="SUPFAM" id="SSF48726">
    <property type="entry name" value="Immunoglobulin"/>
    <property type="match status" value="4"/>
</dbReference>
<evidence type="ECO:0000256" key="1">
    <source>
        <dbReference type="ARBA" id="ARBA00004251"/>
    </source>
</evidence>
<keyword evidence="11 17" id="KW-0472">Membrane</keyword>
<dbReference type="InterPro" id="IPR051116">
    <property type="entry name" value="Surface_Rcpt/Adhesion_Mol"/>
</dbReference>
<protein>
    <recommendedName>
        <fullName evidence="19">Ig-like domain-containing protein</fullName>
    </recommendedName>
</protein>
<dbReference type="PROSITE" id="PS50835">
    <property type="entry name" value="IG_LIKE"/>
    <property type="match status" value="5"/>
</dbReference>
<evidence type="ECO:0000313" key="20">
    <source>
        <dbReference type="EMBL" id="KAJ4936095.1"/>
    </source>
</evidence>
<accession>A0AAD6FI31</accession>
<keyword evidence="5 17" id="KW-0812">Transmembrane</keyword>
<feature type="chain" id="PRO_5041953468" description="Ig-like domain-containing protein" evidence="18">
    <location>
        <begin position="24"/>
        <end position="613"/>
    </location>
</feature>
<dbReference type="GO" id="GO:0030425">
    <property type="term" value="C:dendrite"/>
    <property type="evidence" value="ECO:0007669"/>
    <property type="project" value="UniProtKB-SubCell"/>
</dbReference>